<name>A0A6S6STW8_9BACT</name>
<feature type="signal peptide" evidence="1">
    <location>
        <begin position="1"/>
        <end position="20"/>
    </location>
</feature>
<protein>
    <recommendedName>
        <fullName evidence="3">Lipoprotein</fullName>
    </recommendedName>
</protein>
<dbReference type="AlphaFoldDB" id="A0A6S6STW8"/>
<evidence type="ECO:0000313" key="2">
    <source>
        <dbReference type="EMBL" id="CAA6806735.1"/>
    </source>
</evidence>
<evidence type="ECO:0000256" key="1">
    <source>
        <dbReference type="SAM" id="SignalP"/>
    </source>
</evidence>
<evidence type="ECO:0008006" key="3">
    <source>
        <dbReference type="Google" id="ProtNLM"/>
    </source>
</evidence>
<sequence length="126" mass="14518">MLRVVLLVSLFLLGCNKDIASPNNNSLKNVEKRYRFLPKPEVEETSVVKQDEAFLEEVKDVLVSIDTHKKTLVKEKEKKKKRKSSMKQAKKKVFIPNGESYKTDSSPVLRQAEEESVNTNALKMYF</sequence>
<keyword evidence="1" id="KW-0732">Signal</keyword>
<gene>
    <name evidence="2" type="ORF">HELGO_WM3221</name>
</gene>
<dbReference type="PROSITE" id="PS51257">
    <property type="entry name" value="PROKAR_LIPOPROTEIN"/>
    <property type="match status" value="1"/>
</dbReference>
<proteinExistence type="predicted"/>
<organism evidence="2">
    <name type="scientific">uncultured Sulfurovum sp</name>
    <dbReference type="NCBI Taxonomy" id="269237"/>
    <lineage>
        <taxon>Bacteria</taxon>
        <taxon>Pseudomonadati</taxon>
        <taxon>Campylobacterota</taxon>
        <taxon>Epsilonproteobacteria</taxon>
        <taxon>Campylobacterales</taxon>
        <taxon>Sulfurovaceae</taxon>
        <taxon>Sulfurovum</taxon>
        <taxon>environmental samples</taxon>
    </lineage>
</organism>
<reference evidence="2" key="1">
    <citation type="submission" date="2020-01" db="EMBL/GenBank/DDBJ databases">
        <authorList>
            <person name="Meier V. D."/>
            <person name="Meier V D."/>
        </authorList>
    </citation>
    <scope>NUCLEOTIDE SEQUENCE</scope>
    <source>
        <strain evidence="2">HLG_WM_MAG_01</strain>
    </source>
</reference>
<feature type="chain" id="PRO_5028230579" description="Lipoprotein" evidence="1">
    <location>
        <begin position="21"/>
        <end position="126"/>
    </location>
</feature>
<dbReference type="EMBL" id="CACVAS010000047">
    <property type="protein sequence ID" value="CAA6806735.1"/>
    <property type="molecule type" value="Genomic_DNA"/>
</dbReference>
<accession>A0A6S6STW8</accession>